<dbReference type="PANTHER" id="PTHR13366:SF0">
    <property type="entry name" value="HEAT REPEAT-CONTAINING PROTEIN 6"/>
    <property type="match status" value="1"/>
</dbReference>
<proteinExistence type="predicted"/>
<feature type="region of interest" description="Disordered" evidence="1">
    <location>
        <begin position="564"/>
        <end position="598"/>
    </location>
</feature>
<feature type="region of interest" description="Disordered" evidence="1">
    <location>
        <begin position="176"/>
        <end position="267"/>
    </location>
</feature>
<dbReference type="AlphaFoldDB" id="A0A061RJU8"/>
<evidence type="ECO:0000256" key="1">
    <source>
        <dbReference type="SAM" id="MobiDB-lite"/>
    </source>
</evidence>
<reference evidence="3" key="1">
    <citation type="submission" date="2014-05" db="EMBL/GenBank/DDBJ databases">
        <title>The transcriptome of the halophilic microalga Tetraselmis sp. GSL018 isolated from the Great Salt Lake, Utah.</title>
        <authorList>
            <person name="Jinkerson R.E."/>
            <person name="D'Adamo S."/>
            <person name="Posewitz M.C."/>
        </authorList>
    </citation>
    <scope>NUCLEOTIDE SEQUENCE</scope>
    <source>
        <strain evidence="3">GSL018</strain>
    </source>
</reference>
<feature type="compositionally biased region" description="Low complexity" evidence="1">
    <location>
        <begin position="245"/>
        <end position="264"/>
    </location>
</feature>
<organism evidence="3">
    <name type="scientific">Tetraselmis sp. GSL018</name>
    <dbReference type="NCBI Taxonomy" id="582737"/>
    <lineage>
        <taxon>Eukaryota</taxon>
        <taxon>Viridiplantae</taxon>
        <taxon>Chlorophyta</taxon>
        <taxon>core chlorophytes</taxon>
        <taxon>Chlorodendrophyceae</taxon>
        <taxon>Chlorodendrales</taxon>
        <taxon>Chlorodendraceae</taxon>
        <taxon>Tetraselmis</taxon>
    </lineage>
</organism>
<evidence type="ECO:0000259" key="2">
    <source>
        <dbReference type="Pfam" id="PF13251"/>
    </source>
</evidence>
<dbReference type="SUPFAM" id="SSF48371">
    <property type="entry name" value="ARM repeat"/>
    <property type="match status" value="2"/>
</dbReference>
<dbReference type="InterPro" id="IPR016024">
    <property type="entry name" value="ARM-type_fold"/>
</dbReference>
<feature type="domain" description="DUF4042" evidence="2">
    <location>
        <begin position="272"/>
        <end position="461"/>
    </location>
</feature>
<dbReference type="Gene3D" id="1.25.10.10">
    <property type="entry name" value="Leucine-rich Repeat Variant"/>
    <property type="match status" value="3"/>
</dbReference>
<dbReference type="EMBL" id="GBEZ01013751">
    <property type="protein sequence ID" value="JAC72263.1"/>
    <property type="molecule type" value="Transcribed_RNA"/>
</dbReference>
<dbReference type="InterPro" id="IPR052107">
    <property type="entry name" value="HEAT6"/>
</dbReference>
<name>A0A061RJU8_9CHLO</name>
<gene>
    <name evidence="3" type="ORF">TSPGSL018_143</name>
</gene>
<sequence length="1054" mass="111892">MQRPTARFSRQAFAASCSTRVPCTSQALIPMEPPTSLFLCPEQEWRGIRMAAQVACPVWLSVCWYCARLVARPDENRLLIWVPDQVARFLMSRFSSSLSSSSVSDVVAVIVSCLEASSGHSREPLPEPEQSELYSALLRAAGVAIAEGRNVHLSLLPRLACVTPRFFVHGIAANDRTGHGSQSAHPAAAPLAQSSPRPQGWETGDGNSASRASRGRYIPPHLRNPAPASTSGPCCHEQQIVLDRGSGSESESGFGSDSSSTSGGPVQCRASRVRTAALGAVQAMIKADAKSLQPHWRMLLPTAAPLQRCARPPSLLTVLLHDPSAKVRAMAATTLGLMLEGQPQRAHLAVAELRGNASRSFIPLSVQLGHMLCALHAGLLQSLREEANLGVLVSSLRSLSTVIASTPYHRLPQGLLLQAFSGARSCIQAWSPKADHVVWEPFHTAALSCIGAALSTRQPVPALVQELGLSPQAQGKNLPAPLLRDLAKTATSASSIVRIEALGAMRGALRNYPETAQGAWVEVAAVLDGNLGDSRHSRDHPLEHKAMQLALRVLESFLQAASGLVGSPDENEERQTAPAGTGRAGDPLTSPGARSTHPCGLGLEERSSCWRTALARWLPRGQGHPSAMVRAAAHAVVSRLDRETVASLGSKSAASLLASLTHAIACDTEAAVRAAACRALGTLAAIPEAMQPEVLSSALACLSSGMLDPSLSVRIPAAWGSANICALLAEPNFPAALGQQLDGILDGLAGNASLACRDNEKVRAHGVRALGNLFALVGHGVAVAGASPSWIPSSVQFVMAALETGSVKVQWNACCAANALFRSQVAAAMEPVRAQIPAILAQLLALAQECQNLKIRTHAVGALMALSRRGDFGDTYCNAVKVITEIMVGEIMVLEGTEWRQQSRTDNALLDFESMSNSDVSDRARQHTSQADIPHQASFRRRCQATLLHLLAMAEPSDIQGLVEAIESHRKDVVSFVHAALASLDKETKIDSKEQSDNPMHSSSLQAAHVSKLPIYGLTIDTLIEEPPIFSLDTVACANRVIESIFDESSIKRA</sequence>
<dbReference type="Pfam" id="PF13251">
    <property type="entry name" value="DUF4042"/>
    <property type="match status" value="1"/>
</dbReference>
<dbReference type="InterPro" id="IPR011989">
    <property type="entry name" value="ARM-like"/>
</dbReference>
<dbReference type="PANTHER" id="PTHR13366">
    <property type="entry name" value="MALARIA ANTIGEN-RELATED"/>
    <property type="match status" value="1"/>
</dbReference>
<accession>A0A061RJU8</accession>
<protein>
    <submittedName>
        <fullName evidence="3">Heat repeat-containing protein 6-like</fullName>
    </submittedName>
</protein>
<dbReference type="InterPro" id="IPR025283">
    <property type="entry name" value="DUF4042"/>
</dbReference>
<evidence type="ECO:0000313" key="3">
    <source>
        <dbReference type="EMBL" id="JAC72263.1"/>
    </source>
</evidence>